<proteinExistence type="predicted"/>
<gene>
    <name evidence="1" type="ORF">JOC49_000656</name>
</gene>
<sequence>MSVKCKICNSGTRISTHPKEGSVYYVCPVCEFISLDSKFYLNERQELERYGSHNNSVTDLRYVAYFKTFIEETIMNFIGEGKTGLDFGSGPEPVLATLLERDYDFDMDVYDKFFASERVYVGKQYDLITSTEVVEHLDDPLNYFKVFKDSLKADGILAIMTQFHPVEDSVFWNWHYRRDPSHISFYTPRTMAKIASILGFEVLYSDAYKNTVFKHKRNAPS</sequence>
<dbReference type="Proteomes" id="UP000767854">
    <property type="component" value="Unassembled WGS sequence"/>
</dbReference>
<accession>A0ABS2MP22</accession>
<keyword evidence="1" id="KW-0489">Methyltransferase</keyword>
<protein>
    <submittedName>
        <fullName evidence="1">SAM-dependent methyltransferase</fullName>
    </submittedName>
</protein>
<keyword evidence="2" id="KW-1185">Reference proteome</keyword>
<dbReference type="RefSeq" id="WP_204662267.1">
    <property type="nucleotide sequence ID" value="NZ_JAFBDT010000003.1"/>
</dbReference>
<organism evidence="1 2">
    <name type="scientific">Fusibacter tunisiensis</name>
    <dbReference type="NCBI Taxonomy" id="1008308"/>
    <lineage>
        <taxon>Bacteria</taxon>
        <taxon>Bacillati</taxon>
        <taxon>Bacillota</taxon>
        <taxon>Clostridia</taxon>
        <taxon>Eubacteriales</taxon>
        <taxon>Eubacteriales Family XII. Incertae Sedis</taxon>
        <taxon>Fusibacter</taxon>
    </lineage>
</organism>
<evidence type="ECO:0000313" key="1">
    <source>
        <dbReference type="EMBL" id="MBM7561139.1"/>
    </source>
</evidence>
<keyword evidence="1" id="KW-0808">Transferase</keyword>
<dbReference type="InterPro" id="IPR029063">
    <property type="entry name" value="SAM-dependent_MTases_sf"/>
</dbReference>
<dbReference type="SUPFAM" id="SSF53335">
    <property type="entry name" value="S-adenosyl-L-methionine-dependent methyltransferases"/>
    <property type="match status" value="1"/>
</dbReference>
<dbReference type="EMBL" id="JAFBDT010000003">
    <property type="protein sequence ID" value="MBM7561139.1"/>
    <property type="molecule type" value="Genomic_DNA"/>
</dbReference>
<dbReference type="Gene3D" id="3.40.50.150">
    <property type="entry name" value="Vaccinia Virus protein VP39"/>
    <property type="match status" value="1"/>
</dbReference>
<comment type="caution">
    <text evidence="1">The sequence shown here is derived from an EMBL/GenBank/DDBJ whole genome shotgun (WGS) entry which is preliminary data.</text>
</comment>
<reference evidence="1 2" key="1">
    <citation type="submission" date="2021-01" db="EMBL/GenBank/DDBJ databases">
        <title>Genomic Encyclopedia of Type Strains, Phase IV (KMG-IV): sequencing the most valuable type-strain genomes for metagenomic binning, comparative biology and taxonomic classification.</title>
        <authorList>
            <person name="Goeker M."/>
        </authorList>
    </citation>
    <scope>NUCLEOTIDE SEQUENCE [LARGE SCALE GENOMIC DNA]</scope>
    <source>
        <strain evidence="1 2">DSM 24436</strain>
    </source>
</reference>
<name>A0ABS2MP22_9FIRM</name>
<dbReference type="GO" id="GO:0008168">
    <property type="term" value="F:methyltransferase activity"/>
    <property type="evidence" value="ECO:0007669"/>
    <property type="project" value="UniProtKB-KW"/>
</dbReference>
<dbReference type="GO" id="GO:0032259">
    <property type="term" value="P:methylation"/>
    <property type="evidence" value="ECO:0007669"/>
    <property type="project" value="UniProtKB-KW"/>
</dbReference>
<dbReference type="Pfam" id="PF13489">
    <property type="entry name" value="Methyltransf_23"/>
    <property type="match status" value="1"/>
</dbReference>
<evidence type="ECO:0000313" key="2">
    <source>
        <dbReference type="Proteomes" id="UP000767854"/>
    </source>
</evidence>